<protein>
    <submittedName>
        <fullName evidence="1">Uncharacterized protein</fullName>
    </submittedName>
</protein>
<reference evidence="1 2" key="1">
    <citation type="journal article" date="2019" name="Nat. Ecol. Evol.">
        <title>Megaphylogeny resolves global patterns of mushroom evolution.</title>
        <authorList>
            <person name="Varga T."/>
            <person name="Krizsan K."/>
            <person name="Foldi C."/>
            <person name="Dima B."/>
            <person name="Sanchez-Garcia M."/>
            <person name="Sanchez-Ramirez S."/>
            <person name="Szollosi G.J."/>
            <person name="Szarkandi J.G."/>
            <person name="Papp V."/>
            <person name="Albert L."/>
            <person name="Andreopoulos W."/>
            <person name="Angelini C."/>
            <person name="Antonin V."/>
            <person name="Barry K.W."/>
            <person name="Bougher N.L."/>
            <person name="Buchanan P."/>
            <person name="Buyck B."/>
            <person name="Bense V."/>
            <person name="Catcheside P."/>
            <person name="Chovatia M."/>
            <person name="Cooper J."/>
            <person name="Damon W."/>
            <person name="Desjardin D."/>
            <person name="Finy P."/>
            <person name="Geml J."/>
            <person name="Haridas S."/>
            <person name="Hughes K."/>
            <person name="Justo A."/>
            <person name="Karasinski D."/>
            <person name="Kautmanova I."/>
            <person name="Kiss B."/>
            <person name="Kocsube S."/>
            <person name="Kotiranta H."/>
            <person name="LaButti K.M."/>
            <person name="Lechner B.E."/>
            <person name="Liimatainen K."/>
            <person name="Lipzen A."/>
            <person name="Lukacs Z."/>
            <person name="Mihaltcheva S."/>
            <person name="Morgado L.N."/>
            <person name="Niskanen T."/>
            <person name="Noordeloos M.E."/>
            <person name="Ohm R.A."/>
            <person name="Ortiz-Santana B."/>
            <person name="Ovrebo C."/>
            <person name="Racz N."/>
            <person name="Riley R."/>
            <person name="Savchenko A."/>
            <person name="Shiryaev A."/>
            <person name="Soop K."/>
            <person name="Spirin V."/>
            <person name="Szebenyi C."/>
            <person name="Tomsovsky M."/>
            <person name="Tulloss R.E."/>
            <person name="Uehling J."/>
            <person name="Grigoriev I.V."/>
            <person name="Vagvolgyi C."/>
            <person name="Papp T."/>
            <person name="Martin F.M."/>
            <person name="Miettinen O."/>
            <person name="Hibbett D.S."/>
            <person name="Nagy L.G."/>
        </authorList>
    </citation>
    <scope>NUCLEOTIDE SEQUENCE [LARGE SCALE GENOMIC DNA]</scope>
    <source>
        <strain evidence="1 2">CBS 121175</strain>
    </source>
</reference>
<name>A0A5C3L3V0_COPMA</name>
<dbReference type="EMBL" id="ML210166">
    <property type="protein sequence ID" value="TFK27302.1"/>
    <property type="molecule type" value="Genomic_DNA"/>
</dbReference>
<sequence length="215" mass="23824">MSRVGRWIYSKSTIQVVVWRRTPESVGSATGNSNSLEGVLEGSLREADPAPEIVANYGNAGNLARKQSIQSPLGNHYSVTVAGGGVLAQDKLQRGMDVSVEQRGLRSKHIFVVLGIFGAGIKSNDGFLVLEDSVLRGNIIFWRRQCNSEQILYPRGSLHNFGPRVYLTSSFAFAHPRWLLRRTFLASSLTAEADFGDVPYIPLGKEPWRYRCRKG</sequence>
<gene>
    <name evidence="1" type="ORF">FA15DRAFT_653765</name>
</gene>
<evidence type="ECO:0000313" key="1">
    <source>
        <dbReference type="EMBL" id="TFK27302.1"/>
    </source>
</evidence>
<organism evidence="1 2">
    <name type="scientific">Coprinopsis marcescibilis</name>
    <name type="common">Agaric fungus</name>
    <name type="synonym">Psathyrella marcescibilis</name>
    <dbReference type="NCBI Taxonomy" id="230819"/>
    <lineage>
        <taxon>Eukaryota</taxon>
        <taxon>Fungi</taxon>
        <taxon>Dikarya</taxon>
        <taxon>Basidiomycota</taxon>
        <taxon>Agaricomycotina</taxon>
        <taxon>Agaricomycetes</taxon>
        <taxon>Agaricomycetidae</taxon>
        <taxon>Agaricales</taxon>
        <taxon>Agaricineae</taxon>
        <taxon>Psathyrellaceae</taxon>
        <taxon>Coprinopsis</taxon>
    </lineage>
</organism>
<accession>A0A5C3L3V0</accession>
<evidence type="ECO:0000313" key="2">
    <source>
        <dbReference type="Proteomes" id="UP000307440"/>
    </source>
</evidence>
<proteinExistence type="predicted"/>
<dbReference type="Proteomes" id="UP000307440">
    <property type="component" value="Unassembled WGS sequence"/>
</dbReference>
<keyword evidence="2" id="KW-1185">Reference proteome</keyword>
<dbReference type="AlphaFoldDB" id="A0A5C3L3V0"/>